<sequence length="135" mass="15093">MAVLPCGANQAMWQFGNVEPMRQYGTNDTMWQFGNVEPMSRKPEKNVFFSDQNDLAVDKKMSSPVGRWSFPDMRSRITTRGTALDKQHYTCSRLDASNDGSCKDHDAVSSTSALLSSSVFSMSPSLVEWVSWLIA</sequence>
<protein>
    <submittedName>
        <fullName evidence="1">Uncharacterized protein</fullName>
    </submittedName>
</protein>
<name>A0AAV4WY50_9ARAC</name>
<gene>
    <name evidence="1" type="ORF">CDAR_514981</name>
</gene>
<keyword evidence="2" id="KW-1185">Reference proteome</keyword>
<evidence type="ECO:0000313" key="2">
    <source>
        <dbReference type="Proteomes" id="UP001054837"/>
    </source>
</evidence>
<reference evidence="1 2" key="1">
    <citation type="submission" date="2021-06" db="EMBL/GenBank/DDBJ databases">
        <title>Caerostris darwini draft genome.</title>
        <authorList>
            <person name="Kono N."/>
            <person name="Arakawa K."/>
        </authorList>
    </citation>
    <scope>NUCLEOTIDE SEQUENCE [LARGE SCALE GENOMIC DNA]</scope>
</reference>
<comment type="caution">
    <text evidence="1">The sequence shown here is derived from an EMBL/GenBank/DDBJ whole genome shotgun (WGS) entry which is preliminary data.</text>
</comment>
<evidence type="ECO:0000313" key="1">
    <source>
        <dbReference type="EMBL" id="GIY86448.1"/>
    </source>
</evidence>
<accession>A0AAV4WY50</accession>
<dbReference type="AlphaFoldDB" id="A0AAV4WY50"/>
<proteinExistence type="predicted"/>
<organism evidence="1 2">
    <name type="scientific">Caerostris darwini</name>
    <dbReference type="NCBI Taxonomy" id="1538125"/>
    <lineage>
        <taxon>Eukaryota</taxon>
        <taxon>Metazoa</taxon>
        <taxon>Ecdysozoa</taxon>
        <taxon>Arthropoda</taxon>
        <taxon>Chelicerata</taxon>
        <taxon>Arachnida</taxon>
        <taxon>Araneae</taxon>
        <taxon>Araneomorphae</taxon>
        <taxon>Entelegynae</taxon>
        <taxon>Araneoidea</taxon>
        <taxon>Araneidae</taxon>
        <taxon>Caerostris</taxon>
    </lineage>
</organism>
<dbReference type="EMBL" id="BPLQ01015197">
    <property type="protein sequence ID" value="GIY86448.1"/>
    <property type="molecule type" value="Genomic_DNA"/>
</dbReference>
<dbReference type="Proteomes" id="UP001054837">
    <property type="component" value="Unassembled WGS sequence"/>
</dbReference>